<dbReference type="STRING" id="1123309.GCA_000377005_00992"/>
<dbReference type="Gene3D" id="2.60.40.1080">
    <property type="match status" value="1"/>
</dbReference>
<dbReference type="InterPro" id="IPR008964">
    <property type="entry name" value="Invasin/intimin_cell_adhesion"/>
</dbReference>
<evidence type="ECO:0000313" key="2">
    <source>
        <dbReference type="EMBL" id="RRD31763.1"/>
    </source>
</evidence>
<name>A0A3P1VHA3_9STRE</name>
<sequence>MKDILGTIRTEVKEMKYNKNRIIISVVALLLTVFSGSIQAKAQERTYNYYITQEDFDFASIPNGEVVVGSKGQVRPSQESILKDLQYAFKYEVSDPSILTVDATGNWVALKEGTVEITVRGWRYYNESPEFEAELDQHGIKRHIDSPGTTDIPFHVRNTVKVISPNSVLKPVYRLYHSGLKTHLYTTDANENAVLATRGWQAEGVAWSTRATGEHPVYRLYHPGLKVHLYTKDTNEYQVLSKRGWQAEGISYQSFGTIPVYRLYHSGIKKHLYTKDENEKTVLSRSGWQYEGIAWHVE</sequence>
<comment type="caution">
    <text evidence="2">The sequence shown here is derived from an EMBL/GenBank/DDBJ whole genome shotgun (WGS) entry which is preliminary data.</text>
</comment>
<organism evidence="2 3">
    <name type="scientific">Streptococcus minor</name>
    <dbReference type="NCBI Taxonomy" id="229549"/>
    <lineage>
        <taxon>Bacteria</taxon>
        <taxon>Bacillati</taxon>
        <taxon>Bacillota</taxon>
        <taxon>Bacilli</taxon>
        <taxon>Lactobacillales</taxon>
        <taxon>Streptococcaceae</taxon>
        <taxon>Streptococcus</taxon>
    </lineage>
</organism>
<dbReference type="SUPFAM" id="SSF49373">
    <property type="entry name" value="Invasin/intimin cell-adhesion fragments"/>
    <property type="match status" value="1"/>
</dbReference>
<accession>A0A3P1VHA3</accession>
<evidence type="ECO:0000313" key="3">
    <source>
        <dbReference type="Proteomes" id="UP000281771"/>
    </source>
</evidence>
<protein>
    <recommendedName>
        <fullName evidence="1">DUF5648 domain-containing protein</fullName>
    </recommendedName>
</protein>
<proteinExistence type="predicted"/>
<dbReference type="Proteomes" id="UP000281771">
    <property type="component" value="Unassembled WGS sequence"/>
</dbReference>
<evidence type="ECO:0000259" key="1">
    <source>
        <dbReference type="Pfam" id="PF18885"/>
    </source>
</evidence>
<feature type="domain" description="DUF5648" evidence="1">
    <location>
        <begin position="171"/>
        <end position="297"/>
    </location>
</feature>
<gene>
    <name evidence="2" type="ORF">EII38_03140</name>
</gene>
<reference evidence="2 3" key="1">
    <citation type="submission" date="2018-11" db="EMBL/GenBank/DDBJ databases">
        <title>Genomes From Bacteria Associated with the Canine Oral Cavity: a Test Case for Automated Genome-Based Taxonomic Assignment.</title>
        <authorList>
            <person name="Coil D.A."/>
            <person name="Jospin G."/>
            <person name="Darling A.E."/>
            <person name="Wallis C."/>
            <person name="Davis I.J."/>
            <person name="Harris S."/>
            <person name="Eisen J.A."/>
            <person name="Holcombe L.J."/>
            <person name="O'Flynn C."/>
        </authorList>
    </citation>
    <scope>NUCLEOTIDE SEQUENCE [LARGE SCALE GENOMIC DNA]</scope>
    <source>
        <strain evidence="2 3">OH4621_COT-116</strain>
    </source>
</reference>
<dbReference type="EMBL" id="RQZA01000002">
    <property type="protein sequence ID" value="RRD31763.1"/>
    <property type="molecule type" value="Genomic_DNA"/>
</dbReference>
<dbReference type="AlphaFoldDB" id="A0A3P1VHA3"/>
<dbReference type="Pfam" id="PF18885">
    <property type="entry name" value="DUF5648"/>
    <property type="match status" value="1"/>
</dbReference>
<keyword evidence="3" id="KW-1185">Reference proteome</keyword>
<dbReference type="InterPro" id="IPR043708">
    <property type="entry name" value="DUF5648"/>
</dbReference>